<feature type="region of interest" description="Disordered" evidence="1">
    <location>
        <begin position="125"/>
        <end position="154"/>
    </location>
</feature>
<sequence>MADQRQSRKDDYLEIPGEVFVMKNQFSLRQISGDGSVVTVPGSQGFIPPPVVLQRSLPSYNEVPGSQSIATLDGYAPTTEQGVKPKSLKQTAKAGTTSEPEYESNISPNAFDEFIIEGYENVTYEPTAIKPPPQELPRDENSSSRRGNASVNPIDDMAARDAVLSYVSTHHCWGLACAREMTIMDITPSSAFHYNLETCTEKRTAVWIHEPYTGQVIDSADRGPSPKPWDVLVVPPNPYREGQIVVEVPHSARVVNCYDCSTLGRRRCWSCFGNGEIRCNACNGTGKILELESGSEAQRTNDPPAPKACYQCNGGGQRRCVVCLGPGQLPCKTCLARGQLKLSLQLTVSWKMYKSDRVVERTAVPEVLIRSVQGRVAFDEEKAAVWPINFFPDEAVNHASRELLDEHRARFSAEKTIAQRQSVRLVPVYQVAYVWRNYRGFYYIYGHDNLVFFPDYPQKTCCGLSELLTCSIQ</sequence>
<gene>
    <name evidence="2" type="ORF">DGAL_LOCUS350</name>
</gene>
<evidence type="ECO:0000313" key="2">
    <source>
        <dbReference type="EMBL" id="CAH0098301.1"/>
    </source>
</evidence>
<dbReference type="InterPro" id="IPR052789">
    <property type="entry name" value="SSUH2_homolog"/>
</dbReference>
<comment type="caution">
    <text evidence="2">The sequence shown here is derived from an EMBL/GenBank/DDBJ whole genome shotgun (WGS) entry which is preliminary data.</text>
</comment>
<dbReference type="PANTHER" id="PTHR48465:SF1">
    <property type="entry name" value="PROTEIN SSUH2 HOMOLOG"/>
    <property type="match status" value="1"/>
</dbReference>
<organism evidence="2 3">
    <name type="scientific">Daphnia galeata</name>
    <dbReference type="NCBI Taxonomy" id="27404"/>
    <lineage>
        <taxon>Eukaryota</taxon>
        <taxon>Metazoa</taxon>
        <taxon>Ecdysozoa</taxon>
        <taxon>Arthropoda</taxon>
        <taxon>Crustacea</taxon>
        <taxon>Branchiopoda</taxon>
        <taxon>Diplostraca</taxon>
        <taxon>Cladocera</taxon>
        <taxon>Anomopoda</taxon>
        <taxon>Daphniidae</taxon>
        <taxon>Daphnia</taxon>
    </lineage>
</organism>
<evidence type="ECO:0000313" key="3">
    <source>
        <dbReference type="Proteomes" id="UP000789390"/>
    </source>
</evidence>
<evidence type="ECO:0000256" key="1">
    <source>
        <dbReference type="SAM" id="MobiDB-lite"/>
    </source>
</evidence>
<keyword evidence="3" id="KW-1185">Reference proteome</keyword>
<dbReference type="AlphaFoldDB" id="A0A8J2RB59"/>
<protein>
    <recommendedName>
        <fullName evidence="4">Protein SSUH2 homolog</fullName>
    </recommendedName>
</protein>
<dbReference type="PANTHER" id="PTHR48465">
    <property type="entry name" value="PROTEIN SSUH2 HOMOLOG"/>
    <property type="match status" value="1"/>
</dbReference>
<feature type="region of interest" description="Disordered" evidence="1">
    <location>
        <begin position="77"/>
        <end position="107"/>
    </location>
</feature>
<accession>A0A8J2RB59</accession>
<feature type="compositionally biased region" description="Polar residues" evidence="1">
    <location>
        <begin position="88"/>
        <end position="107"/>
    </location>
</feature>
<reference evidence="2" key="1">
    <citation type="submission" date="2021-11" db="EMBL/GenBank/DDBJ databases">
        <authorList>
            <person name="Schell T."/>
        </authorList>
    </citation>
    <scope>NUCLEOTIDE SEQUENCE</scope>
    <source>
        <strain evidence="2">M5</strain>
    </source>
</reference>
<dbReference type="OrthoDB" id="6348807at2759"/>
<dbReference type="EMBL" id="CAKKLH010000002">
    <property type="protein sequence ID" value="CAH0098301.1"/>
    <property type="molecule type" value="Genomic_DNA"/>
</dbReference>
<proteinExistence type="predicted"/>
<dbReference type="Proteomes" id="UP000789390">
    <property type="component" value="Unassembled WGS sequence"/>
</dbReference>
<name>A0A8J2RB59_9CRUS</name>
<evidence type="ECO:0008006" key="4">
    <source>
        <dbReference type="Google" id="ProtNLM"/>
    </source>
</evidence>